<name>A0A973WAL6_9BRAD</name>
<dbReference type="EMBL" id="CP147711">
    <property type="protein sequence ID" value="WXC79998.1"/>
    <property type="molecule type" value="Genomic_DNA"/>
</dbReference>
<reference evidence="2" key="2">
    <citation type="journal article" date="2021" name="Int. J. Syst. Evol. Microbiol.">
        <title>Bradyrhizobium septentrionale sp. nov. (sv. septentrionale) and Bradyrhizobium quebecense sp. nov. (sv. septentrionale) associated with legumes native to Canada possess rearranged symbiosis genes and numerous insertion sequences.</title>
        <authorList>
            <person name="Bromfield E.S.P."/>
            <person name="Cloutier S."/>
        </authorList>
    </citation>
    <scope>NUCLEOTIDE SEQUENCE</scope>
    <source>
        <strain evidence="2">5S5</strain>
    </source>
</reference>
<accession>A0A973WAL6</accession>
<keyword evidence="3" id="KW-1185">Reference proteome</keyword>
<dbReference type="Proteomes" id="UP001432046">
    <property type="component" value="Chromosome"/>
</dbReference>
<organism evidence="1">
    <name type="scientific">Bradyrhizobium septentrionale</name>
    <dbReference type="NCBI Taxonomy" id="1404411"/>
    <lineage>
        <taxon>Bacteria</taxon>
        <taxon>Pseudomonadati</taxon>
        <taxon>Pseudomonadota</taxon>
        <taxon>Alphaproteobacteria</taxon>
        <taxon>Hyphomicrobiales</taxon>
        <taxon>Nitrobacteraceae</taxon>
        <taxon>Bradyrhizobium</taxon>
    </lineage>
</organism>
<protein>
    <submittedName>
        <fullName evidence="1">Uncharacterized protein</fullName>
    </submittedName>
</protein>
<evidence type="ECO:0000313" key="2">
    <source>
        <dbReference type="EMBL" id="WXC79998.1"/>
    </source>
</evidence>
<dbReference type="EMBL" id="JAAOLE020000001">
    <property type="protein sequence ID" value="NVI50185.1"/>
    <property type="molecule type" value="Genomic_DNA"/>
</dbReference>
<dbReference type="RefSeq" id="WP_166212812.1">
    <property type="nucleotide sequence ID" value="NZ_CP088285.1"/>
</dbReference>
<gene>
    <name evidence="1" type="ORF">HAP48_046570</name>
    <name evidence="2" type="ORF">WDK88_43920</name>
</gene>
<evidence type="ECO:0000313" key="3">
    <source>
        <dbReference type="Proteomes" id="UP001432046"/>
    </source>
</evidence>
<proteinExistence type="predicted"/>
<reference evidence="2" key="3">
    <citation type="submission" date="2024-03" db="EMBL/GenBank/DDBJ databases">
        <authorList>
            <person name="Bromfield E.S.P."/>
            <person name="Cloutier S."/>
        </authorList>
    </citation>
    <scope>NUCLEOTIDE SEQUENCE</scope>
    <source>
        <strain evidence="2">5S5</strain>
    </source>
</reference>
<sequence length="65" mass="7312">MDKTTQLQYLVSGNHQFGRVNLGRATIAAALSKARELLQDGYMDVRICTPRGQVLMPDEFDQLET</sequence>
<evidence type="ECO:0000313" key="1">
    <source>
        <dbReference type="EMBL" id="NVI50185.1"/>
    </source>
</evidence>
<reference evidence="1" key="1">
    <citation type="submission" date="2020-06" db="EMBL/GenBank/DDBJ databases">
        <title>Whole Genome Sequence of Bradyrhizobium sp. Strain 1S1.</title>
        <authorList>
            <person name="Bromfield E.S.P."/>
            <person name="Cloutier S."/>
        </authorList>
    </citation>
    <scope>NUCLEOTIDE SEQUENCE [LARGE SCALE GENOMIC DNA]</scope>
    <source>
        <strain evidence="1">1S1</strain>
    </source>
</reference>
<dbReference type="AlphaFoldDB" id="A0A973WAL6"/>